<name>A0A3M2M0I7_9ACTN</name>
<dbReference type="GO" id="GO:0046556">
    <property type="term" value="F:alpha-L-arabinofuranosidase activity"/>
    <property type="evidence" value="ECO:0007669"/>
    <property type="project" value="UniProtKB-EC"/>
</dbReference>
<evidence type="ECO:0000313" key="9">
    <source>
        <dbReference type="Proteomes" id="UP000278673"/>
    </source>
</evidence>
<dbReference type="InterPro" id="IPR003305">
    <property type="entry name" value="CenC_carb-bd"/>
</dbReference>
<evidence type="ECO:0000256" key="3">
    <source>
        <dbReference type="ARBA" id="ARBA00012670"/>
    </source>
</evidence>
<dbReference type="RefSeq" id="WP_122183054.1">
    <property type="nucleotide sequence ID" value="NZ_RFFJ01000027.1"/>
</dbReference>
<dbReference type="PANTHER" id="PTHR31776:SF26">
    <property type="entry name" value="SECRETED ARABINOSIDASE"/>
    <property type="match status" value="1"/>
</dbReference>
<dbReference type="InterPro" id="IPR010720">
    <property type="entry name" value="Alpha-L-AF_C"/>
</dbReference>
<proteinExistence type="inferred from homology"/>
<dbReference type="EC" id="3.2.1.55" evidence="3"/>
<evidence type="ECO:0000259" key="7">
    <source>
        <dbReference type="SMART" id="SM00813"/>
    </source>
</evidence>
<dbReference type="EMBL" id="RFFJ01000027">
    <property type="protein sequence ID" value="RMI43219.1"/>
    <property type="molecule type" value="Genomic_DNA"/>
</dbReference>
<protein>
    <recommendedName>
        <fullName evidence="3">non-reducing end alpha-L-arabinofuranosidase</fullName>
        <ecNumber evidence="3">3.2.1.55</ecNumber>
    </recommendedName>
</protein>
<dbReference type="Gene3D" id="2.60.120.560">
    <property type="entry name" value="Exo-inulinase, domain 1"/>
    <property type="match status" value="1"/>
</dbReference>
<dbReference type="AlphaFoldDB" id="A0A3M2M0I7"/>
<dbReference type="GO" id="GO:0046373">
    <property type="term" value="P:L-arabinose metabolic process"/>
    <property type="evidence" value="ECO:0007669"/>
    <property type="project" value="InterPro"/>
</dbReference>
<accession>A0A3M2M0I7</accession>
<evidence type="ECO:0000256" key="6">
    <source>
        <dbReference type="SAM" id="SignalP"/>
    </source>
</evidence>
<dbReference type="SUPFAM" id="SSF51445">
    <property type="entry name" value="(Trans)glycosidases"/>
    <property type="match status" value="1"/>
</dbReference>
<organism evidence="8 9">
    <name type="scientific">Streptomyces triticirhizae</name>
    <dbReference type="NCBI Taxonomy" id="2483353"/>
    <lineage>
        <taxon>Bacteria</taxon>
        <taxon>Bacillati</taxon>
        <taxon>Actinomycetota</taxon>
        <taxon>Actinomycetes</taxon>
        <taxon>Kitasatosporales</taxon>
        <taxon>Streptomycetaceae</taxon>
        <taxon>Streptomyces</taxon>
    </lineage>
</organism>
<dbReference type="SMART" id="SM00813">
    <property type="entry name" value="Alpha-L-AF_C"/>
    <property type="match status" value="1"/>
</dbReference>
<dbReference type="Gene3D" id="2.60.40.1180">
    <property type="entry name" value="Golgi alpha-mannosidase II"/>
    <property type="match status" value="1"/>
</dbReference>
<dbReference type="InterPro" id="IPR051563">
    <property type="entry name" value="Glycosyl_Hydrolase_51"/>
</dbReference>
<dbReference type="InterPro" id="IPR013780">
    <property type="entry name" value="Glyco_hydro_b"/>
</dbReference>
<evidence type="ECO:0000256" key="1">
    <source>
        <dbReference type="ARBA" id="ARBA00001462"/>
    </source>
</evidence>
<dbReference type="Pfam" id="PF06964">
    <property type="entry name" value="Alpha-L-AF_C"/>
    <property type="match status" value="1"/>
</dbReference>
<comment type="similarity">
    <text evidence="2">Belongs to the glycosyl hydrolase 51 family.</text>
</comment>
<dbReference type="SUPFAM" id="SSF51011">
    <property type="entry name" value="Glycosyl hydrolase domain"/>
    <property type="match status" value="1"/>
</dbReference>
<dbReference type="Gene3D" id="2.60.120.260">
    <property type="entry name" value="Galactose-binding domain-like"/>
    <property type="match status" value="1"/>
</dbReference>
<evidence type="ECO:0000256" key="5">
    <source>
        <dbReference type="ARBA" id="ARBA00022801"/>
    </source>
</evidence>
<reference evidence="8 9" key="1">
    <citation type="submission" date="2018-10" db="EMBL/GenBank/DDBJ databases">
        <title>Isolation, diversity and antifungal activity of actinobacteria from wheat.</title>
        <authorList>
            <person name="Han C."/>
        </authorList>
    </citation>
    <scope>NUCLEOTIDE SEQUENCE [LARGE SCALE GENOMIC DNA]</scope>
    <source>
        <strain evidence="8 9">NEAU-YY642</strain>
    </source>
</reference>
<dbReference type="SUPFAM" id="SSF49785">
    <property type="entry name" value="Galactose-binding domain-like"/>
    <property type="match status" value="1"/>
</dbReference>
<gene>
    <name evidence="8" type="ORF">EBN88_07770</name>
</gene>
<keyword evidence="9" id="KW-1185">Reference proteome</keyword>
<dbReference type="SUPFAM" id="SSF49899">
    <property type="entry name" value="Concanavalin A-like lectins/glucanases"/>
    <property type="match status" value="1"/>
</dbReference>
<dbReference type="Proteomes" id="UP000278673">
    <property type="component" value="Unassembled WGS sequence"/>
</dbReference>
<evidence type="ECO:0000256" key="2">
    <source>
        <dbReference type="ARBA" id="ARBA00007186"/>
    </source>
</evidence>
<dbReference type="InterPro" id="IPR008979">
    <property type="entry name" value="Galactose-bd-like_sf"/>
</dbReference>
<dbReference type="Pfam" id="PF02018">
    <property type="entry name" value="CBM_4_9"/>
    <property type="match status" value="1"/>
</dbReference>
<dbReference type="Pfam" id="PF22848">
    <property type="entry name" value="ASD1_dom"/>
    <property type="match status" value="1"/>
</dbReference>
<dbReference type="InterPro" id="IPR013320">
    <property type="entry name" value="ConA-like_dom_sf"/>
</dbReference>
<dbReference type="PANTHER" id="PTHR31776">
    <property type="entry name" value="ALPHA-L-ARABINOFURANOSIDASE 1"/>
    <property type="match status" value="1"/>
</dbReference>
<dbReference type="Gene3D" id="3.20.20.80">
    <property type="entry name" value="Glycosidases"/>
    <property type="match status" value="1"/>
</dbReference>
<sequence>MASRRLRTGLTTGALIAGALVVAPPTVADPAAAETDYTLSVDAGATGPTIEETMYGVFFEDINHAADGGLYAELVRNRSFEFTTQDNASYTPLTGWREVSAGASGTAEVVDDDGRLNERNRNYLRLALNGDGGSADAGFGLANAGWGGIALTEGAGYDFSVWARTDQPATPLTVTLRDEQGTALASPLTVEVTSGEWTRYQGTLTADATTDAGQVEVVAGGAGSVALDMVSLFPQNTFRDRPNGLRPDLAQAVADLEPSFVRFPGGCIVNTGTHEAYEAPDFPRERSFQWKETVGPVEERPTNHNFWGYNQSYGLGYFEYFQFSEDIGAMPLPVLPALVTGCGENHHTDDPELLQRHIQDALDLIEFANGPADSTWGGLRAEMGHPEPFGLTHVAIGNEENLAEEFYANFERFRAAIEAEYPEITVVSNSGPGSSGPLFDDLWRLNTEGGVDMVDEHYYNDPGWFLENNDRYDSYDREGPDVFLGEYASRDNTFYNALAEASFLTGLERNADVVKMASYAPLLAMEDGYQWHPDLIWFDNRESWPSASYEVQRLFSVNRGHEVVPSQASTTPIEQEPITGGIGLGTWLTSATYDDVEVTSADGETLFADDFSGGADRWSGNGNGSWQVVDGAYAQTDAGVEDALVIAGDTGWTDYDLRLTATKRSGQEGFLIAFGVRDTGNYYWWNLGGWGNTRSAVERGVDGARSPVLEGDTTTIEEGRAYDIEVRVRGREVTLLLDGQEWGIFTDDAVAEPFRQVVTRDTETGELIVKVVNAQDDAARTAIDLGNEVQVGDTAEVTVLQGDPEAVNTRTERPIQPETSTFEGVANTFGYTFPPNSVTFLRIPTGP</sequence>
<keyword evidence="4 6" id="KW-0732">Signal</keyword>
<keyword evidence="5" id="KW-0378">Hydrolase</keyword>
<feature type="signal peptide" evidence="6">
    <location>
        <begin position="1"/>
        <end position="28"/>
    </location>
</feature>
<dbReference type="InterPro" id="IPR017853">
    <property type="entry name" value="GH"/>
</dbReference>
<feature type="domain" description="Alpha-L-arabinofuranosidase C-terminal" evidence="7">
    <location>
        <begin position="485"/>
        <end position="837"/>
    </location>
</feature>
<evidence type="ECO:0000256" key="4">
    <source>
        <dbReference type="ARBA" id="ARBA00022729"/>
    </source>
</evidence>
<dbReference type="InterPro" id="IPR055235">
    <property type="entry name" value="ASD1_cat"/>
</dbReference>
<comment type="catalytic activity">
    <reaction evidence="1">
        <text>Hydrolysis of terminal non-reducing alpha-L-arabinofuranoside residues in alpha-L-arabinosides.</text>
        <dbReference type="EC" id="3.2.1.55"/>
    </reaction>
</comment>
<evidence type="ECO:0000313" key="8">
    <source>
        <dbReference type="EMBL" id="RMI43219.1"/>
    </source>
</evidence>
<feature type="chain" id="PRO_5038929057" description="non-reducing end alpha-L-arabinofuranosidase" evidence="6">
    <location>
        <begin position="29"/>
        <end position="847"/>
    </location>
</feature>
<comment type="caution">
    <text evidence="8">The sequence shown here is derived from an EMBL/GenBank/DDBJ whole genome shotgun (WGS) entry which is preliminary data.</text>
</comment>